<protein>
    <submittedName>
        <fullName evidence="1">Putative SnoaL-like polyketide cyclase</fullName>
    </submittedName>
</protein>
<evidence type="ECO:0000313" key="1">
    <source>
        <dbReference type="EMBL" id="AFU57438.1"/>
    </source>
</evidence>
<dbReference type="STRING" id="1237085.Ngar_c04940"/>
<dbReference type="HOGENOM" id="CLU_100997_5_2_2"/>
<proteinExistence type="predicted"/>
<name>K0IF51_NITGG</name>
<dbReference type="EMBL" id="CP002408">
    <property type="protein sequence ID" value="AFU57438.1"/>
    <property type="molecule type" value="Genomic_DNA"/>
</dbReference>
<dbReference type="KEGG" id="nga:Ngar_c04940"/>
<sequence>MKHGMSSLEEIEKQNIRIARRVFEAFNTGDVSKVSEFIGPEYFNHESQADPRRGKLRGPDEVIDTIKNLRGAFADLYYEEKETVASRDKAVSIMQVSGKHVGNFFGIAPTGRSFSYQAVHIHRIANGKVVEHRSIRDDLRFMMQLGLVGPGSPQYAPLFEVWKGAIR</sequence>
<dbReference type="Gene3D" id="3.10.450.50">
    <property type="match status" value="1"/>
</dbReference>
<organism evidence="1 2">
    <name type="scientific">Nitrososphaera gargensis (strain Ga9.2)</name>
    <dbReference type="NCBI Taxonomy" id="1237085"/>
    <lineage>
        <taxon>Archaea</taxon>
        <taxon>Nitrososphaerota</taxon>
        <taxon>Nitrososphaeria</taxon>
        <taxon>Nitrososphaerales</taxon>
        <taxon>Nitrososphaeraceae</taxon>
        <taxon>Nitrososphaera</taxon>
    </lineage>
</organism>
<dbReference type="AlphaFoldDB" id="K0IF51"/>
<dbReference type="InterPro" id="IPR032710">
    <property type="entry name" value="NTF2-like_dom_sf"/>
</dbReference>
<dbReference type="PANTHER" id="PTHR38436:SF1">
    <property type="entry name" value="ESTER CYCLASE"/>
    <property type="match status" value="1"/>
</dbReference>
<dbReference type="InterPro" id="IPR009959">
    <property type="entry name" value="Cyclase_SnoaL-like"/>
</dbReference>
<evidence type="ECO:0000313" key="2">
    <source>
        <dbReference type="Proteomes" id="UP000008037"/>
    </source>
</evidence>
<dbReference type="Pfam" id="PF07366">
    <property type="entry name" value="SnoaL"/>
    <property type="match status" value="1"/>
</dbReference>
<accession>K0IF51</accession>
<dbReference type="BioCyc" id="CNIT1237085:G1324-492-MONOMER"/>
<dbReference type="PANTHER" id="PTHR38436">
    <property type="entry name" value="POLYKETIDE CYCLASE SNOAL-LIKE DOMAIN"/>
    <property type="match status" value="1"/>
</dbReference>
<dbReference type="GO" id="GO:0030638">
    <property type="term" value="P:polyketide metabolic process"/>
    <property type="evidence" value="ECO:0007669"/>
    <property type="project" value="InterPro"/>
</dbReference>
<reference evidence="1 2" key="1">
    <citation type="journal article" date="2012" name="Environ. Microbiol.">
        <title>The genome of the ammonia-oxidizing Candidatus Nitrososphaera gargensis: insights into metabolic versatility and environmental adaptations.</title>
        <authorList>
            <person name="Spang A."/>
            <person name="Poehlein A."/>
            <person name="Offre P."/>
            <person name="Zumbragel S."/>
            <person name="Haider S."/>
            <person name="Rychlik N."/>
            <person name="Nowka B."/>
            <person name="Schmeisser C."/>
            <person name="Lebedeva E.V."/>
            <person name="Rattei T."/>
            <person name="Bohm C."/>
            <person name="Schmid M."/>
            <person name="Galushko A."/>
            <person name="Hatzenpichler R."/>
            <person name="Weinmaier T."/>
            <person name="Daniel R."/>
            <person name="Schleper C."/>
            <person name="Spieck E."/>
            <person name="Streit W."/>
            <person name="Wagner M."/>
        </authorList>
    </citation>
    <scope>NUCLEOTIDE SEQUENCE [LARGE SCALE GENOMIC DNA]</scope>
    <source>
        <strain evidence="2">Ga9.2</strain>
    </source>
</reference>
<keyword evidence="2" id="KW-1185">Reference proteome</keyword>
<dbReference type="SUPFAM" id="SSF54427">
    <property type="entry name" value="NTF2-like"/>
    <property type="match status" value="1"/>
</dbReference>
<gene>
    <name evidence="1" type="ordered locus">Ngar_c04940</name>
</gene>
<dbReference type="Proteomes" id="UP000008037">
    <property type="component" value="Chromosome"/>
</dbReference>
<dbReference type="InParanoid" id="K0IF51"/>